<dbReference type="GO" id="GO:0036064">
    <property type="term" value="C:ciliary basal body"/>
    <property type="evidence" value="ECO:0007669"/>
    <property type="project" value="TreeGrafter"/>
</dbReference>
<keyword evidence="10" id="KW-0243">Dynein</keyword>
<dbReference type="AlphaFoldDB" id="A0A915EXU6"/>
<evidence type="ECO:0000313" key="16">
    <source>
        <dbReference type="WBParaSite" id="maker-E.canG7_contigs_3060-snap-gene-0.19-mRNA-1"/>
    </source>
</evidence>
<evidence type="ECO:0000256" key="14">
    <source>
        <dbReference type="ARBA" id="ARBA00023273"/>
    </source>
</evidence>
<name>A0A915EXU6_9CEST</name>
<evidence type="ECO:0000256" key="11">
    <source>
        <dbReference type="ARBA" id="ARBA00023069"/>
    </source>
</evidence>
<evidence type="ECO:0000256" key="10">
    <source>
        <dbReference type="ARBA" id="ARBA00023017"/>
    </source>
</evidence>
<dbReference type="PANTHER" id="PTHR13236">
    <property type="entry name" value="DYNEIN 2 LIGHT INTERMEDIATE CHAIN, ISOFORM 2"/>
    <property type="match status" value="1"/>
</dbReference>
<keyword evidence="6" id="KW-0217">Developmental protein</keyword>
<keyword evidence="7" id="KW-0963">Cytoplasm</keyword>
<evidence type="ECO:0000256" key="1">
    <source>
        <dbReference type="ARBA" id="ARBA00004120"/>
    </source>
</evidence>
<dbReference type="InterPro" id="IPR027417">
    <property type="entry name" value="P-loop_NTPase"/>
</dbReference>
<dbReference type="SUPFAM" id="SSF52540">
    <property type="entry name" value="P-loop containing nucleoside triphosphate hydrolases"/>
    <property type="match status" value="1"/>
</dbReference>
<accession>A0A915EXU6</accession>
<proteinExistence type="inferred from homology"/>
<dbReference type="GO" id="GO:0035735">
    <property type="term" value="P:intraciliary transport involved in cilium assembly"/>
    <property type="evidence" value="ECO:0007669"/>
    <property type="project" value="InterPro"/>
</dbReference>
<keyword evidence="14" id="KW-0966">Cell projection</keyword>
<dbReference type="Proteomes" id="UP000887562">
    <property type="component" value="Unplaced"/>
</dbReference>
<evidence type="ECO:0000256" key="4">
    <source>
        <dbReference type="ARBA" id="ARBA00006831"/>
    </source>
</evidence>
<dbReference type="InterPro" id="IPR040045">
    <property type="entry name" value="DYNC2LI1"/>
</dbReference>
<dbReference type="GO" id="GO:0005930">
    <property type="term" value="C:axoneme"/>
    <property type="evidence" value="ECO:0007669"/>
    <property type="project" value="UniProtKB-SubCell"/>
</dbReference>
<evidence type="ECO:0000256" key="3">
    <source>
        <dbReference type="ARBA" id="ARBA00004430"/>
    </source>
</evidence>
<keyword evidence="13" id="KW-0206">Cytoskeleton</keyword>
<dbReference type="GO" id="GO:0045504">
    <property type="term" value="F:dynein heavy chain binding"/>
    <property type="evidence" value="ECO:0007669"/>
    <property type="project" value="TreeGrafter"/>
</dbReference>
<reference evidence="16" key="1">
    <citation type="submission" date="2022-11" db="UniProtKB">
        <authorList>
            <consortium name="WormBaseParasite"/>
        </authorList>
    </citation>
    <scope>IDENTIFICATION</scope>
</reference>
<dbReference type="GO" id="GO:0005874">
    <property type="term" value="C:microtubule"/>
    <property type="evidence" value="ECO:0007669"/>
    <property type="project" value="UniProtKB-KW"/>
</dbReference>
<evidence type="ECO:0000256" key="12">
    <source>
        <dbReference type="ARBA" id="ARBA00023175"/>
    </source>
</evidence>
<dbReference type="PANTHER" id="PTHR13236:SF0">
    <property type="entry name" value="CYTOPLASMIC DYNEIN 2 LIGHT INTERMEDIATE CHAIN 1"/>
    <property type="match status" value="1"/>
</dbReference>
<dbReference type="GO" id="GO:0005813">
    <property type="term" value="C:centrosome"/>
    <property type="evidence" value="ECO:0007669"/>
    <property type="project" value="UniProtKB-SubCell"/>
</dbReference>
<keyword evidence="9" id="KW-0970">Cilium biogenesis/degradation</keyword>
<dbReference type="WBParaSite" id="maker-E.canG7_contigs_3060-snap-gene-0.19-mRNA-1">
    <property type="protein sequence ID" value="maker-E.canG7_contigs_3060-snap-gene-0.19-mRNA-1"/>
    <property type="gene ID" value="EcG7_05207"/>
</dbReference>
<dbReference type="GO" id="GO:0005868">
    <property type="term" value="C:cytoplasmic dynein complex"/>
    <property type="evidence" value="ECO:0007669"/>
    <property type="project" value="InterPro"/>
</dbReference>
<comment type="subcellular location">
    <subcellularLocation>
        <location evidence="3">Cytoplasm</location>
        <location evidence="3">Cytoskeleton</location>
        <location evidence="3">Cilium axoneme</location>
    </subcellularLocation>
    <subcellularLocation>
        <location evidence="1">Cytoplasm</location>
        <location evidence="1">Cytoskeleton</location>
        <location evidence="1">Cilium basal body</location>
    </subcellularLocation>
    <subcellularLocation>
        <location evidence="2">Cytoplasm</location>
        <location evidence="2">Cytoskeleton</location>
        <location evidence="2">Microtubule organizing center</location>
        <location evidence="2">Centrosome</location>
    </subcellularLocation>
</comment>
<dbReference type="Gene3D" id="3.40.50.300">
    <property type="entry name" value="P-loop containing nucleotide triphosphate hydrolases"/>
    <property type="match status" value="1"/>
</dbReference>
<dbReference type="GO" id="GO:0035721">
    <property type="term" value="P:intraciliary retrograde transport"/>
    <property type="evidence" value="ECO:0007669"/>
    <property type="project" value="InterPro"/>
</dbReference>
<keyword evidence="15" id="KW-1185">Reference proteome</keyword>
<evidence type="ECO:0000313" key="15">
    <source>
        <dbReference type="Proteomes" id="UP000887562"/>
    </source>
</evidence>
<evidence type="ECO:0000256" key="8">
    <source>
        <dbReference type="ARBA" id="ARBA00022701"/>
    </source>
</evidence>
<dbReference type="Pfam" id="PF05783">
    <property type="entry name" value="DLIC"/>
    <property type="match status" value="1"/>
</dbReference>
<evidence type="ECO:0000256" key="9">
    <source>
        <dbReference type="ARBA" id="ARBA00022794"/>
    </source>
</evidence>
<organism evidence="15 16">
    <name type="scientific">Echinococcus canadensis</name>
    <dbReference type="NCBI Taxonomy" id="519352"/>
    <lineage>
        <taxon>Eukaryota</taxon>
        <taxon>Metazoa</taxon>
        <taxon>Spiralia</taxon>
        <taxon>Lophotrochozoa</taxon>
        <taxon>Platyhelminthes</taxon>
        <taxon>Cestoda</taxon>
        <taxon>Eucestoda</taxon>
        <taxon>Cyclophyllidea</taxon>
        <taxon>Taeniidae</taxon>
        <taxon>Echinococcus</taxon>
        <taxon>Echinococcus canadensis group</taxon>
    </lineage>
</organism>
<evidence type="ECO:0000256" key="13">
    <source>
        <dbReference type="ARBA" id="ARBA00023212"/>
    </source>
</evidence>
<evidence type="ECO:0000256" key="7">
    <source>
        <dbReference type="ARBA" id="ARBA00022490"/>
    </source>
</evidence>
<protein>
    <recommendedName>
        <fullName evidence="5">Cytoplasmic dynein 2 light intermediate chain 1</fullName>
    </recommendedName>
</protein>
<comment type="similarity">
    <text evidence="4">Belongs to the dynein light intermediate chain family.</text>
</comment>
<evidence type="ECO:0000256" key="6">
    <source>
        <dbReference type="ARBA" id="ARBA00022473"/>
    </source>
</evidence>
<sequence>MAQSLWDLAIKQSRLKAGSVVCYVDLVGSAQPTPSSLVFVGCESSGKSTIINNFLEKNEVPRKTLALEFNFCRRNRGPCFPKTVVHLWELGGGVKFADLLDAIITKDSVEYVKKLRIVIVLDLSKPTEFWTHLTHFISSLESNISAALEQSRSQVNRDSRKGKSNHTWQKINANHPDRGLMTVFPVPLTIIGSKYDMFLTFFQKLKMESQDIITKLLRFVAHSYGAALFFTNAVDTSMTKKIRNYLNYLAFDTSMPITPPTLDGGPLHILPGEDSFDSIGLPPSESYLKLGDECTPFQLWEKAFIKRFPQVTISTSAQDNDPGADEQFAEPEVDAIRQLKDEEFERNRRQSERSMQVRMQLASVDEPVFDV</sequence>
<keyword evidence="11" id="KW-0969">Cilium</keyword>
<evidence type="ECO:0000256" key="2">
    <source>
        <dbReference type="ARBA" id="ARBA00004300"/>
    </source>
</evidence>
<dbReference type="CDD" id="cd00882">
    <property type="entry name" value="Ras_like_GTPase"/>
    <property type="match status" value="1"/>
</dbReference>
<dbReference type="InterPro" id="IPR022780">
    <property type="entry name" value="Dynein_light_int_chain"/>
</dbReference>
<keyword evidence="12" id="KW-0505">Motor protein</keyword>
<evidence type="ECO:0000256" key="5">
    <source>
        <dbReference type="ARBA" id="ARBA00018863"/>
    </source>
</evidence>
<keyword evidence="8" id="KW-0493">Microtubule</keyword>